<organism evidence="5 6">
    <name type="scientific">Heracleum sosnowskyi</name>
    <dbReference type="NCBI Taxonomy" id="360622"/>
    <lineage>
        <taxon>Eukaryota</taxon>
        <taxon>Viridiplantae</taxon>
        <taxon>Streptophyta</taxon>
        <taxon>Embryophyta</taxon>
        <taxon>Tracheophyta</taxon>
        <taxon>Spermatophyta</taxon>
        <taxon>Magnoliopsida</taxon>
        <taxon>eudicotyledons</taxon>
        <taxon>Gunneridae</taxon>
        <taxon>Pentapetalae</taxon>
        <taxon>asterids</taxon>
        <taxon>campanulids</taxon>
        <taxon>Apiales</taxon>
        <taxon>Apiaceae</taxon>
        <taxon>Apioideae</taxon>
        <taxon>apioid superclade</taxon>
        <taxon>Tordylieae</taxon>
        <taxon>Tordyliinae</taxon>
        <taxon>Heracleum</taxon>
    </lineage>
</organism>
<keyword evidence="6" id="KW-1185">Reference proteome</keyword>
<evidence type="ECO:0000259" key="3">
    <source>
        <dbReference type="Pfam" id="PF11443"/>
    </source>
</evidence>
<protein>
    <submittedName>
        <fullName evidence="5">von Willebrand factor, type A</fullName>
    </submittedName>
</protein>
<evidence type="ECO:0000313" key="6">
    <source>
        <dbReference type="Proteomes" id="UP001237642"/>
    </source>
</evidence>
<gene>
    <name evidence="5" type="ORF">POM88_048223</name>
</gene>
<reference evidence="5" key="2">
    <citation type="submission" date="2023-05" db="EMBL/GenBank/DDBJ databases">
        <authorList>
            <person name="Schelkunov M.I."/>
        </authorList>
    </citation>
    <scope>NUCLEOTIDE SEQUENCE</scope>
    <source>
        <strain evidence="5">Hsosn_3</strain>
        <tissue evidence="5">Leaf</tissue>
    </source>
</reference>
<feature type="domain" description="DUF2828" evidence="3">
    <location>
        <begin position="59"/>
        <end position="491"/>
    </location>
</feature>
<dbReference type="EMBL" id="JAUIZM010000011">
    <property type="protein sequence ID" value="KAK1354967.1"/>
    <property type="molecule type" value="Genomic_DNA"/>
</dbReference>
<accession>A0AAD8GTH6</accession>
<dbReference type="SUPFAM" id="SSF53300">
    <property type="entry name" value="vWA-like"/>
    <property type="match status" value="1"/>
</dbReference>
<comment type="caution">
    <text evidence="5">The sequence shown here is derived from an EMBL/GenBank/DDBJ whole genome shotgun (WGS) entry which is preliminary data.</text>
</comment>
<feature type="domain" description="DUF7788" evidence="4">
    <location>
        <begin position="493"/>
        <end position="677"/>
    </location>
</feature>
<sequence>MSVDTVMMESSPLSTPTIYLAGPPEINKSSSSYSSGQNPALDSFNSVTPPRRKGYTRGYARTYLTTSNPCLDFYVHVVPSTPRKTLITYLQSAWSADPLTTLKLICNLRGVRGTGKGNKEGYYTAVLWLHSFHPKTLAVNIEALANFGYFKDLPEILHRLLQNSDWFQKKMCSIMVKSGKGRRVRRMRQLGIERPYNDYYNNLPMNMHYGLDPYPAYNGIERAYHDNDESSSGYVKRPFSLYSDRRKESGDVASRRKSREARLLAEKKKVEDEIKKAKQRREENKVLMSTKAVTRYTRDPDYRFLYETISDFFAKCLKLDMKMLESKDFNKISLAAKWCPSLDRSLDKSTLLCESIARKIFPKELYPEYEGVEDAHYAYRVRDRLRKEVLVPLRKALQLPEVYMGANKWDSVRYNRVASVAMTNYKDLFLKHDRLRFDEYLEKVKSGKATIASGALLPHKIIESLNDDDLGTLAELQWNGMVDDLSSKGKLKNCIAVCDVSTSMKGIFLDVCLALGVLVSELSEEPWNGKLITFSTNPKLQKVQGEDLRAKVDFVRRLEVESNTDFQKVFDVILKVAEIEKLNQDQMIKRIFVFSDMEFDCISENIWETDYQAITRKYTEKGYGSCVPEIVFWQLTDSKVTPVSRDKPGVALVSGYSKNLMTLFLEDKGVMTPETVMEAAIGGEEYNKLVVVD</sequence>
<dbReference type="InterPro" id="IPR036465">
    <property type="entry name" value="vWFA_dom_sf"/>
</dbReference>
<keyword evidence="1" id="KW-0175">Coiled coil</keyword>
<dbReference type="PIRSF" id="PIRSF015417">
    <property type="entry name" value="T31B5_30_vWA"/>
    <property type="match status" value="1"/>
</dbReference>
<dbReference type="PANTHER" id="PTHR31373">
    <property type="entry name" value="OS06G0652100 PROTEIN"/>
    <property type="match status" value="1"/>
</dbReference>
<evidence type="ECO:0000256" key="1">
    <source>
        <dbReference type="SAM" id="Coils"/>
    </source>
</evidence>
<feature type="coiled-coil region" evidence="1">
    <location>
        <begin position="260"/>
        <end position="287"/>
    </location>
</feature>
<dbReference type="InterPro" id="IPR056690">
    <property type="entry name" value="DUF7788"/>
</dbReference>
<dbReference type="Proteomes" id="UP001237642">
    <property type="component" value="Unassembled WGS sequence"/>
</dbReference>
<dbReference type="InterPro" id="IPR058580">
    <property type="entry name" value="DUF2828"/>
</dbReference>
<dbReference type="Pfam" id="PF11443">
    <property type="entry name" value="DUF2828"/>
    <property type="match status" value="1"/>
</dbReference>
<feature type="region of interest" description="Disordered" evidence="2">
    <location>
        <begin position="29"/>
        <end position="49"/>
    </location>
</feature>
<dbReference type="Gene3D" id="3.40.50.410">
    <property type="entry name" value="von Willebrand factor, type A domain"/>
    <property type="match status" value="1"/>
</dbReference>
<name>A0AAD8GTH6_9APIA</name>
<feature type="compositionally biased region" description="Polar residues" evidence="2">
    <location>
        <begin position="36"/>
        <end position="48"/>
    </location>
</feature>
<dbReference type="InterPro" id="IPR011205">
    <property type="entry name" value="UCP015417_vWA"/>
</dbReference>
<dbReference type="PANTHER" id="PTHR31373:SF17">
    <property type="entry name" value="OS06G0652100 PROTEIN"/>
    <property type="match status" value="1"/>
</dbReference>
<evidence type="ECO:0000259" key="4">
    <source>
        <dbReference type="Pfam" id="PF25043"/>
    </source>
</evidence>
<evidence type="ECO:0000313" key="5">
    <source>
        <dbReference type="EMBL" id="KAK1354967.1"/>
    </source>
</evidence>
<dbReference type="Pfam" id="PF25043">
    <property type="entry name" value="DUF7788"/>
    <property type="match status" value="1"/>
</dbReference>
<proteinExistence type="predicted"/>
<dbReference type="AlphaFoldDB" id="A0AAD8GTH6"/>
<reference evidence="5" key="1">
    <citation type="submission" date="2023-02" db="EMBL/GenBank/DDBJ databases">
        <title>Genome of toxic invasive species Heracleum sosnowskyi carries increased number of genes despite the absence of recent whole-genome duplications.</title>
        <authorList>
            <person name="Schelkunov M."/>
            <person name="Shtratnikova V."/>
            <person name="Makarenko M."/>
            <person name="Klepikova A."/>
            <person name="Omelchenko D."/>
            <person name="Novikova G."/>
            <person name="Obukhova E."/>
            <person name="Bogdanov V."/>
            <person name="Penin A."/>
            <person name="Logacheva M."/>
        </authorList>
    </citation>
    <scope>NUCLEOTIDE SEQUENCE</scope>
    <source>
        <strain evidence="5">Hsosn_3</strain>
        <tissue evidence="5">Leaf</tissue>
    </source>
</reference>
<evidence type="ECO:0000256" key="2">
    <source>
        <dbReference type="SAM" id="MobiDB-lite"/>
    </source>
</evidence>